<feature type="domain" description="ATPase BadF/BadG/BcrA/BcrD type" evidence="1">
    <location>
        <begin position="5"/>
        <end position="295"/>
    </location>
</feature>
<protein>
    <recommendedName>
        <fullName evidence="1">ATPase BadF/BadG/BcrA/BcrD type domain-containing protein</fullName>
    </recommendedName>
</protein>
<name>A0A2J6X566_9BACT</name>
<reference evidence="2 4" key="1">
    <citation type="submission" date="2018-01" db="EMBL/GenBank/DDBJ databases">
        <title>Metagenomic assembled genomes from two thermal pools in the Uzon Caldera, Kamchatka, Russia.</title>
        <authorList>
            <person name="Wilkins L."/>
            <person name="Ettinger C."/>
        </authorList>
    </citation>
    <scope>NUCLEOTIDE SEQUENCE [LARGE SCALE GENOMIC DNA]</scope>
    <source>
        <strain evidence="2">ARK-10</strain>
    </source>
</reference>
<dbReference type="PANTHER" id="PTHR43190:SF3">
    <property type="entry name" value="N-ACETYL-D-GLUCOSAMINE KINASE"/>
    <property type="match status" value="1"/>
</dbReference>
<dbReference type="Pfam" id="PF01869">
    <property type="entry name" value="BcrAD_BadFG"/>
    <property type="match status" value="1"/>
</dbReference>
<dbReference type="SUPFAM" id="SSF53067">
    <property type="entry name" value="Actin-like ATPase domain"/>
    <property type="match status" value="2"/>
</dbReference>
<dbReference type="PANTHER" id="PTHR43190">
    <property type="entry name" value="N-ACETYL-D-GLUCOSAMINE KINASE"/>
    <property type="match status" value="1"/>
</dbReference>
<dbReference type="InterPro" id="IPR052519">
    <property type="entry name" value="Euk-type_GlcNAc_Kinase"/>
</dbReference>
<comment type="caution">
    <text evidence="2">The sequence shown here is derived from an EMBL/GenBank/DDBJ whole genome shotgun (WGS) entry which is preliminary data.</text>
</comment>
<evidence type="ECO:0000259" key="1">
    <source>
        <dbReference type="Pfam" id="PF01869"/>
    </source>
</evidence>
<dbReference type="EMBL" id="PNIX01000103">
    <property type="protein sequence ID" value="PMP83465.1"/>
    <property type="molecule type" value="Genomic_DNA"/>
</dbReference>
<dbReference type="Proteomes" id="UP000236910">
    <property type="component" value="Unassembled WGS sequence"/>
</dbReference>
<accession>A0A2J6X566</accession>
<evidence type="ECO:0000313" key="4">
    <source>
        <dbReference type="Proteomes" id="UP000236910"/>
    </source>
</evidence>
<dbReference type="EMBL" id="PNIX01000291">
    <property type="protein sequence ID" value="PMP81705.1"/>
    <property type="molecule type" value="Genomic_DNA"/>
</dbReference>
<sequence>MKFLLGVDGGGTKTIVSIANEFGEITGLSKTDSVDILNVPPEEVKNKIKKAIDESLSQAKIKIEDISFSCFGMSTFGDVPGTERKIEMMVEEILPKSMVVNDVRVALEGALPKSPGMILLAGTGSMAMAKDKEERIFRVDGWGEYVGDLGSGYFIGRMILQRSFEEYDGRREESSLLKMVKDFANVSDLREILTRCKGFNVRTYIASFSKIACLAATNGIYSASDVISIAVEELKRSVKALLNKLDFEPVPLAYAGGLFNCEYFKNEFMSVMKKVQGIEMVEPEFPPYIGSLLMAAKNILSQSEFLSFYNGLHKNDKELLTI</sequence>
<evidence type="ECO:0000313" key="2">
    <source>
        <dbReference type="EMBL" id="PMP81705.1"/>
    </source>
</evidence>
<proteinExistence type="predicted"/>
<evidence type="ECO:0000313" key="3">
    <source>
        <dbReference type="EMBL" id="PMP83465.1"/>
    </source>
</evidence>
<dbReference type="AlphaFoldDB" id="A0A2J6X566"/>
<organism evidence="2 4">
    <name type="scientific">Caldisericum exile</name>
    <dbReference type="NCBI Taxonomy" id="693075"/>
    <lineage>
        <taxon>Bacteria</taxon>
        <taxon>Pseudomonadati</taxon>
        <taxon>Caldisericota/Cryosericota group</taxon>
        <taxon>Caldisericota</taxon>
        <taxon>Caldisericia</taxon>
        <taxon>Caldisericales</taxon>
        <taxon>Caldisericaceae</taxon>
        <taxon>Caldisericum</taxon>
    </lineage>
</organism>
<gene>
    <name evidence="3" type="ORF">C0175_01780</name>
    <name evidence="2" type="ORF">C0175_05005</name>
</gene>
<dbReference type="Gene3D" id="3.30.420.40">
    <property type="match status" value="2"/>
</dbReference>
<dbReference type="InterPro" id="IPR043129">
    <property type="entry name" value="ATPase_NBD"/>
</dbReference>
<dbReference type="CDD" id="cd24007">
    <property type="entry name" value="ASKHA_NBD_eukNAGK-like"/>
    <property type="match status" value="1"/>
</dbReference>
<dbReference type="InterPro" id="IPR002731">
    <property type="entry name" value="ATPase_BadF"/>
</dbReference>